<dbReference type="GO" id="GO:0046872">
    <property type="term" value="F:metal ion binding"/>
    <property type="evidence" value="ECO:0007669"/>
    <property type="project" value="UniProtKB-KW"/>
</dbReference>
<evidence type="ECO:0000313" key="7">
    <source>
        <dbReference type="EMBL" id="GAJ03269.1"/>
    </source>
</evidence>
<dbReference type="SUPFAM" id="SSF102114">
    <property type="entry name" value="Radical SAM enzymes"/>
    <property type="match status" value="1"/>
</dbReference>
<keyword evidence="2" id="KW-0949">S-adenosyl-L-methionine</keyword>
<dbReference type="GO" id="GO:0003824">
    <property type="term" value="F:catalytic activity"/>
    <property type="evidence" value="ECO:0007669"/>
    <property type="project" value="InterPro"/>
</dbReference>
<evidence type="ECO:0000256" key="3">
    <source>
        <dbReference type="ARBA" id="ARBA00022723"/>
    </source>
</evidence>
<dbReference type="InterPro" id="IPR058240">
    <property type="entry name" value="rSAM_sf"/>
</dbReference>
<keyword evidence="4" id="KW-0408">Iron</keyword>
<protein>
    <recommendedName>
        <fullName evidence="6">Radical SAM core domain-containing protein</fullName>
    </recommendedName>
</protein>
<sequence length="233" mass="26569">DAAQPKFFNRVARALPDFTIEISLESHDDQVRKTFGRPYSTEAIERTIASALDAGCRRLDVFFMVGLPKQTFESVMGTVDYCGQLISRYTSNGEKRLAPFISPLAPFLDPGSRAFEEPERHGYHLYFRTLEEHRQALLAPSWKYALNYETRWMDRNAIVSATYEAGRRLNLLKGEYGLIESSIATATDKRITRAIALDKEIDRILTIDNLPERQARLKDLKTQVETSNLSTIC</sequence>
<reference evidence="7" key="1">
    <citation type="journal article" date="2014" name="Front. Microbiol.">
        <title>High frequency of phylogenetically diverse reductive dehalogenase-homologous genes in deep subseafloor sedimentary metagenomes.</title>
        <authorList>
            <person name="Kawai M."/>
            <person name="Futagami T."/>
            <person name="Toyoda A."/>
            <person name="Takaki Y."/>
            <person name="Nishi S."/>
            <person name="Hori S."/>
            <person name="Arai W."/>
            <person name="Tsubouchi T."/>
            <person name="Morono Y."/>
            <person name="Uchiyama I."/>
            <person name="Ito T."/>
            <person name="Fujiyama A."/>
            <person name="Inagaki F."/>
            <person name="Takami H."/>
        </authorList>
    </citation>
    <scope>NUCLEOTIDE SEQUENCE</scope>
    <source>
        <strain evidence="7">Expedition CK06-06</strain>
    </source>
</reference>
<feature type="non-terminal residue" evidence="7">
    <location>
        <position position="1"/>
    </location>
</feature>
<dbReference type="Gene3D" id="3.30.750.200">
    <property type="match status" value="1"/>
</dbReference>
<dbReference type="InterPro" id="IPR007197">
    <property type="entry name" value="rSAM"/>
</dbReference>
<name>X1TDC6_9ZZZZ</name>
<feature type="non-terminal residue" evidence="7">
    <location>
        <position position="233"/>
    </location>
</feature>
<feature type="domain" description="Radical SAM core" evidence="6">
    <location>
        <begin position="17"/>
        <end position="81"/>
    </location>
</feature>
<keyword evidence="5" id="KW-0411">Iron-sulfur</keyword>
<proteinExistence type="predicted"/>
<evidence type="ECO:0000256" key="1">
    <source>
        <dbReference type="ARBA" id="ARBA00001966"/>
    </source>
</evidence>
<gene>
    <name evidence="7" type="ORF">S12H4_53501</name>
</gene>
<dbReference type="Pfam" id="PF04055">
    <property type="entry name" value="Radical_SAM"/>
    <property type="match status" value="1"/>
</dbReference>
<dbReference type="InterPro" id="IPR051198">
    <property type="entry name" value="BchE-like"/>
</dbReference>
<keyword evidence="3" id="KW-0479">Metal-binding</keyword>
<evidence type="ECO:0000256" key="4">
    <source>
        <dbReference type="ARBA" id="ARBA00023004"/>
    </source>
</evidence>
<comment type="caution">
    <text evidence="7">The sequence shown here is derived from an EMBL/GenBank/DDBJ whole genome shotgun (WGS) entry which is preliminary data.</text>
</comment>
<accession>X1TDC6</accession>
<dbReference type="GO" id="GO:0051536">
    <property type="term" value="F:iron-sulfur cluster binding"/>
    <property type="evidence" value="ECO:0007669"/>
    <property type="project" value="UniProtKB-KW"/>
</dbReference>
<evidence type="ECO:0000259" key="6">
    <source>
        <dbReference type="Pfam" id="PF04055"/>
    </source>
</evidence>
<evidence type="ECO:0000256" key="2">
    <source>
        <dbReference type="ARBA" id="ARBA00022691"/>
    </source>
</evidence>
<dbReference type="EMBL" id="BARW01034069">
    <property type="protein sequence ID" value="GAJ03269.1"/>
    <property type="molecule type" value="Genomic_DNA"/>
</dbReference>
<dbReference type="PANTHER" id="PTHR43409:SF7">
    <property type="entry name" value="BLL1977 PROTEIN"/>
    <property type="match status" value="1"/>
</dbReference>
<comment type="cofactor">
    <cofactor evidence="1">
        <name>[4Fe-4S] cluster</name>
        <dbReference type="ChEBI" id="CHEBI:49883"/>
    </cofactor>
</comment>
<dbReference type="AlphaFoldDB" id="X1TDC6"/>
<evidence type="ECO:0000256" key="5">
    <source>
        <dbReference type="ARBA" id="ARBA00023014"/>
    </source>
</evidence>
<organism evidence="7">
    <name type="scientific">marine sediment metagenome</name>
    <dbReference type="NCBI Taxonomy" id="412755"/>
    <lineage>
        <taxon>unclassified sequences</taxon>
        <taxon>metagenomes</taxon>
        <taxon>ecological metagenomes</taxon>
    </lineage>
</organism>
<dbReference type="PANTHER" id="PTHR43409">
    <property type="entry name" value="ANAEROBIC MAGNESIUM-PROTOPORPHYRIN IX MONOMETHYL ESTER CYCLASE-RELATED"/>
    <property type="match status" value="1"/>
</dbReference>